<dbReference type="STRING" id="52904.ENSSMAP00000010869"/>
<dbReference type="GO" id="GO:0006816">
    <property type="term" value="P:calcium ion transport"/>
    <property type="evidence" value="ECO:0007669"/>
    <property type="project" value="TreeGrafter"/>
</dbReference>
<dbReference type="Ensembl" id="ENSSMAT00000051340.1">
    <property type="protein sequence ID" value="ENSSMAP00000046914.1"/>
    <property type="gene ID" value="ENSSMAG00000006713.2"/>
</dbReference>
<dbReference type="Proteomes" id="UP000694558">
    <property type="component" value="Chromosome 19"/>
</dbReference>
<dbReference type="GO" id="GO:0008277">
    <property type="term" value="P:regulation of G protein-coupled receptor signaling pathway"/>
    <property type="evidence" value="ECO:0007669"/>
    <property type="project" value="InterPro"/>
</dbReference>
<name>A0A2U9CRC1_SCOMX</name>
<dbReference type="GO" id="GO:0001525">
    <property type="term" value="P:angiogenesis"/>
    <property type="evidence" value="ECO:0007669"/>
    <property type="project" value="TreeGrafter"/>
</dbReference>
<dbReference type="GeneID" id="118288458"/>
<dbReference type="GO" id="GO:0005886">
    <property type="term" value="C:plasma membrane"/>
    <property type="evidence" value="ECO:0007669"/>
    <property type="project" value="UniProtKB-SubCell"/>
</dbReference>
<gene>
    <name evidence="13" type="primary">ramp2</name>
    <name evidence="12" type="ORF">SMAX5B_008607</name>
</gene>
<dbReference type="PANTHER" id="PTHR14076:SF10">
    <property type="entry name" value="RAMP2 PROTEIN"/>
    <property type="match status" value="1"/>
</dbReference>
<comment type="subcellular location">
    <subcellularLocation>
        <location evidence="1">Cell membrane</location>
        <topology evidence="1">Single-pass type I membrane protein</topology>
    </subcellularLocation>
</comment>
<dbReference type="GO" id="GO:0031623">
    <property type="term" value="P:receptor internalization"/>
    <property type="evidence" value="ECO:0007669"/>
    <property type="project" value="TreeGrafter"/>
</dbReference>
<evidence type="ECO:0000256" key="3">
    <source>
        <dbReference type="ARBA" id="ARBA00022448"/>
    </source>
</evidence>
<evidence type="ECO:0000256" key="10">
    <source>
        <dbReference type="ARBA" id="ARBA00023170"/>
    </source>
</evidence>
<keyword evidence="10 12" id="KW-0675">Receptor</keyword>
<keyword evidence="14" id="KW-1185">Reference proteome</keyword>
<evidence type="ECO:0000313" key="14">
    <source>
        <dbReference type="Proteomes" id="UP000246464"/>
    </source>
</evidence>
<keyword evidence="9" id="KW-1015">Disulfide bond</keyword>
<reference evidence="13" key="4">
    <citation type="submission" date="2025-05" db="UniProtKB">
        <authorList>
            <consortium name="Ensembl"/>
        </authorList>
    </citation>
    <scope>IDENTIFICATION</scope>
</reference>
<keyword evidence="7 11" id="KW-1133">Transmembrane helix</keyword>
<dbReference type="GO" id="GO:0009986">
    <property type="term" value="C:cell surface"/>
    <property type="evidence" value="ECO:0007669"/>
    <property type="project" value="TreeGrafter"/>
</dbReference>
<organism evidence="12 14">
    <name type="scientific">Scophthalmus maximus</name>
    <name type="common">Turbot</name>
    <name type="synonym">Psetta maxima</name>
    <dbReference type="NCBI Taxonomy" id="52904"/>
    <lineage>
        <taxon>Eukaryota</taxon>
        <taxon>Metazoa</taxon>
        <taxon>Chordata</taxon>
        <taxon>Craniata</taxon>
        <taxon>Vertebrata</taxon>
        <taxon>Euteleostomi</taxon>
        <taxon>Actinopterygii</taxon>
        <taxon>Neopterygii</taxon>
        <taxon>Teleostei</taxon>
        <taxon>Neoteleostei</taxon>
        <taxon>Acanthomorphata</taxon>
        <taxon>Carangaria</taxon>
        <taxon>Pleuronectiformes</taxon>
        <taxon>Pleuronectoidei</taxon>
        <taxon>Scophthalmidae</taxon>
        <taxon>Scophthalmus</taxon>
    </lineage>
</organism>
<dbReference type="KEGG" id="smau:118288458"/>
<dbReference type="Pfam" id="PF04901">
    <property type="entry name" value="RAMP"/>
    <property type="match status" value="1"/>
</dbReference>
<dbReference type="GO" id="GO:0043235">
    <property type="term" value="C:receptor complex"/>
    <property type="evidence" value="ECO:0007669"/>
    <property type="project" value="TreeGrafter"/>
</dbReference>
<dbReference type="OrthoDB" id="8652678at2759"/>
<feature type="transmembrane region" description="Helical" evidence="11">
    <location>
        <begin position="181"/>
        <end position="203"/>
    </location>
</feature>
<evidence type="ECO:0000256" key="5">
    <source>
        <dbReference type="ARBA" id="ARBA00022692"/>
    </source>
</evidence>
<reference evidence="13" key="3">
    <citation type="submission" date="2023-05" db="EMBL/GenBank/DDBJ databases">
        <title>High-quality long-read genome of Scophthalmus maximus.</title>
        <authorList>
            <person name="Lien S."/>
            <person name="Martinez P."/>
        </authorList>
    </citation>
    <scope>NUCLEOTIDE SEQUENCE [LARGE SCALE GENOMIC DNA]</scope>
</reference>
<dbReference type="RefSeq" id="XP_035470460.1">
    <property type="nucleotide sequence ID" value="XM_035614567.2"/>
</dbReference>
<dbReference type="InterPro" id="IPR038126">
    <property type="entry name" value="RAMP_sf"/>
</dbReference>
<dbReference type="GO" id="GO:0072659">
    <property type="term" value="P:protein localization to plasma membrane"/>
    <property type="evidence" value="ECO:0007669"/>
    <property type="project" value="TreeGrafter"/>
</dbReference>
<dbReference type="Bgee" id="ENSSMAG00000006713">
    <property type="expression patterns" value="Expressed in spleen and 6 other cell types or tissues"/>
</dbReference>
<reference evidence="13" key="2">
    <citation type="submission" date="2020-05" db="EMBL/GenBank/DDBJ databases">
        <authorList>
            <person name="Moser M."/>
        </authorList>
    </citation>
    <scope>NUCLEOTIDE SEQUENCE [LARGE SCALE GENOMIC DNA]</scope>
</reference>
<comment type="similarity">
    <text evidence="2">Belongs to the RAMP family.</text>
</comment>
<evidence type="ECO:0000256" key="9">
    <source>
        <dbReference type="ARBA" id="ARBA00023157"/>
    </source>
</evidence>
<keyword evidence="3" id="KW-0813">Transport</keyword>
<dbReference type="GO" id="GO:0007186">
    <property type="term" value="P:G protein-coupled receptor signaling pathway"/>
    <property type="evidence" value="ECO:0007669"/>
    <property type="project" value="TreeGrafter"/>
</dbReference>
<evidence type="ECO:0000313" key="12">
    <source>
        <dbReference type="EMBL" id="AWP19204.1"/>
    </source>
</evidence>
<dbReference type="InterPro" id="IPR006985">
    <property type="entry name" value="RAMP"/>
</dbReference>
<evidence type="ECO:0000256" key="7">
    <source>
        <dbReference type="ARBA" id="ARBA00022989"/>
    </source>
</evidence>
<dbReference type="EMBL" id="CP026261">
    <property type="protein sequence ID" value="AWP19204.1"/>
    <property type="molecule type" value="Genomic_DNA"/>
</dbReference>
<dbReference type="RefSeq" id="XP_035470459.1">
    <property type="nucleotide sequence ID" value="XM_035614566.2"/>
</dbReference>
<dbReference type="PROSITE" id="PS51257">
    <property type="entry name" value="PROKAR_LIPOPROTEIN"/>
    <property type="match status" value="1"/>
</dbReference>
<dbReference type="AlphaFoldDB" id="A0A2U9CRC1"/>
<dbReference type="PANTHER" id="PTHR14076">
    <property type="entry name" value="RECEPTOR ACTIVITY MODIFYING PROTEIN RAMP"/>
    <property type="match status" value="1"/>
</dbReference>
<evidence type="ECO:0000256" key="8">
    <source>
        <dbReference type="ARBA" id="ARBA00023136"/>
    </source>
</evidence>
<keyword evidence="6" id="KW-0732">Signal</keyword>
<dbReference type="Gene3D" id="1.10.150.510">
    <property type="entry name" value="Receptor activity modifying family"/>
    <property type="match status" value="1"/>
</dbReference>
<evidence type="ECO:0000256" key="2">
    <source>
        <dbReference type="ARBA" id="ARBA00007087"/>
    </source>
</evidence>
<evidence type="ECO:0000256" key="4">
    <source>
        <dbReference type="ARBA" id="ARBA00022475"/>
    </source>
</evidence>
<keyword evidence="4" id="KW-1003">Cell membrane</keyword>
<evidence type="ECO:0000256" key="11">
    <source>
        <dbReference type="SAM" id="Phobius"/>
    </source>
</evidence>
<sequence>MKTDRAKMTANSFSLVSAGCFLTHLLWAGRATVDGLVDELLAVQPATTTGYHSTEMTTANTTYGESTLPFACGNNSHRCTEICNFCSEMYGAPTMDCLSTLLSHLCVSTFESSMVSLNSTDRCIWGNVRGLYSNLSLCTEEMSDCLLIPWPNPLVEDTFVDIHSRFFKDCPTEEHGDPPPVVMFALVMTPICLIPVMVSLVVLKTMNGDDS</sequence>
<dbReference type="CTD" id="10266"/>
<dbReference type="GeneTree" id="ENSGT00940000160264"/>
<keyword evidence="8 11" id="KW-0472">Membrane</keyword>
<protein>
    <submittedName>
        <fullName evidence="12">Putative receptor activity-modifying protein 2</fullName>
    </submittedName>
    <submittedName>
        <fullName evidence="13">Receptor (G protein-coupled) activity modifying protein 2</fullName>
    </submittedName>
</protein>
<dbReference type="Proteomes" id="UP000246464">
    <property type="component" value="Chromosome 19"/>
</dbReference>
<evidence type="ECO:0000256" key="1">
    <source>
        <dbReference type="ARBA" id="ARBA00004251"/>
    </source>
</evidence>
<proteinExistence type="inferred from homology"/>
<evidence type="ECO:0000313" key="13">
    <source>
        <dbReference type="Ensembl" id="ENSSMAP00000046914.1"/>
    </source>
</evidence>
<accession>A0A2U9CRC1</accession>
<reference evidence="12 14" key="1">
    <citation type="submission" date="2017-12" db="EMBL/GenBank/DDBJ databases">
        <title>Integrating genomic resources of turbot (Scophthalmus maximus) in depth evaluation of genetic and physical mapping variation across individuals.</title>
        <authorList>
            <person name="Martinez P."/>
        </authorList>
    </citation>
    <scope>NUCLEOTIDE SEQUENCE [LARGE SCALE GENOMIC DNA]</scope>
</reference>
<dbReference type="GO" id="GO:0015026">
    <property type="term" value="F:coreceptor activity"/>
    <property type="evidence" value="ECO:0007669"/>
    <property type="project" value="InterPro"/>
</dbReference>
<dbReference type="GO" id="GO:0006886">
    <property type="term" value="P:intracellular protein transport"/>
    <property type="evidence" value="ECO:0007669"/>
    <property type="project" value="InterPro"/>
</dbReference>
<evidence type="ECO:0000256" key="6">
    <source>
        <dbReference type="ARBA" id="ARBA00022729"/>
    </source>
</evidence>
<keyword evidence="5 11" id="KW-0812">Transmembrane</keyword>
<dbReference type="GO" id="GO:0032870">
    <property type="term" value="P:cellular response to hormone stimulus"/>
    <property type="evidence" value="ECO:0007669"/>
    <property type="project" value="TreeGrafter"/>
</dbReference>